<organism evidence="1 2">
    <name type="scientific">Pseudarthrobacter phenanthrenivorans (strain DSM 18606 / JCM 16027 / LMG 23796 / Sphe3)</name>
    <name type="common">Arthrobacter phenanthrenivorans</name>
    <dbReference type="NCBI Taxonomy" id="930171"/>
    <lineage>
        <taxon>Bacteria</taxon>
        <taxon>Bacillati</taxon>
        <taxon>Actinomycetota</taxon>
        <taxon>Actinomycetes</taxon>
        <taxon>Micrococcales</taxon>
        <taxon>Micrococcaceae</taxon>
        <taxon>Pseudarthrobacter</taxon>
    </lineage>
</organism>
<evidence type="ECO:0000313" key="1">
    <source>
        <dbReference type="EMBL" id="ADX74170.1"/>
    </source>
</evidence>
<evidence type="ECO:0000313" key="2">
    <source>
        <dbReference type="Proteomes" id="UP000008639"/>
    </source>
</evidence>
<dbReference type="RefSeq" id="WP_013602061.1">
    <property type="nucleotide sequence ID" value="NC_015145.1"/>
</dbReference>
<dbReference type="Proteomes" id="UP000008639">
    <property type="component" value="Chromosome"/>
</dbReference>
<gene>
    <name evidence="1" type="ordered locus">Asphe3_30600</name>
</gene>
<dbReference type="SUPFAM" id="SSF53756">
    <property type="entry name" value="UDP-Glycosyltransferase/glycogen phosphorylase"/>
    <property type="match status" value="1"/>
</dbReference>
<dbReference type="AlphaFoldDB" id="F0M1H4"/>
<dbReference type="EMBL" id="CP002379">
    <property type="protein sequence ID" value="ADX74170.1"/>
    <property type="molecule type" value="Genomic_DNA"/>
</dbReference>
<proteinExistence type="predicted"/>
<sequence>MKPDVTFSNPLSRTLAHYERELSDTLLRCGLSAQSVPAHQVEGRARVIGKLWMLRDAFRNVVAYRNSEQLHLQAWPSLGLLEARLWQSRKSKNIVLLHDPVPLRKQVGFDALSKLWSANGSRINAPYIMVHSEDAQRATRGLLPRHQTLKALHPILSSQRTHKKSAEPSVVVAGQYKPERDLAMLGRVGPKLLAQGIKPKIIGRGWPLDIPGWTVTDSFIAEDEMDVLLGEAWAVLLPYNLYFQSGVAVRALEQGTLTVSPRTSFVEDLMGSASRSIIDDARSTHDVIRALEYAVEHRNDASSTFIEYRDKVDSSWRTAMRIATAG</sequence>
<dbReference type="HOGENOM" id="CLU_851645_0_0_11"/>
<evidence type="ECO:0008006" key="3">
    <source>
        <dbReference type="Google" id="ProtNLM"/>
    </source>
</evidence>
<reference evidence="1 2" key="1">
    <citation type="journal article" date="2011" name="Stand. Genomic Sci.">
        <title>Complete genome sequence of Arthrobacter phenanthrenivorans type strain (Sphe3).</title>
        <authorList>
            <person name="Kallimanis A."/>
            <person name="Labutti K.M."/>
            <person name="Lapidus A."/>
            <person name="Clum A."/>
            <person name="Lykidis A."/>
            <person name="Mavromatis K."/>
            <person name="Pagani I."/>
            <person name="Liolios K."/>
            <person name="Ivanova N."/>
            <person name="Goodwin L."/>
            <person name="Pitluck S."/>
            <person name="Chen A."/>
            <person name="Palaniappan K."/>
            <person name="Markowitz V."/>
            <person name="Bristow J."/>
            <person name="Velentzas A.D."/>
            <person name="Perisynakis A."/>
            <person name="Ouzounis C.C."/>
            <person name="Kyrpides N.C."/>
            <person name="Koukkou A.I."/>
            <person name="Drainas C."/>
        </authorList>
    </citation>
    <scope>NUCLEOTIDE SEQUENCE [LARGE SCALE GENOMIC DNA]</scope>
    <source>
        <strain evidence="2">DSM 18606 / JCM 16027 / LMG 23796 / Sphe3</strain>
    </source>
</reference>
<name>F0M1H4_PSEPM</name>
<dbReference type="OrthoDB" id="9771846at2"/>
<dbReference type="eggNOG" id="ENOG5030JWU">
    <property type="taxonomic scope" value="Bacteria"/>
</dbReference>
<protein>
    <recommendedName>
        <fullName evidence="3">Glycosyltransferase</fullName>
    </recommendedName>
</protein>
<dbReference type="STRING" id="930171.Asphe3_30600"/>
<dbReference type="KEGG" id="apn:Asphe3_30600"/>
<accession>F0M1H4</accession>